<proteinExistence type="predicted"/>
<reference evidence="2 3" key="1">
    <citation type="submission" date="2019-11" db="EMBL/GenBank/DDBJ databases">
        <title>Complete genome sequence of Spiroplasma tabanidicola TAUS-1 (DSM 22603).</title>
        <authorList>
            <person name="Huang C.-T."/>
            <person name="Lin Y.-C."/>
            <person name="Kuo C.-H."/>
        </authorList>
    </citation>
    <scope>NUCLEOTIDE SEQUENCE [LARGE SCALE GENOMIC DNA]</scope>
    <source>
        <strain evidence="2 3">TAUS-1</strain>
    </source>
</reference>
<dbReference type="EMBL" id="CP046276">
    <property type="protein sequence ID" value="QGS51923.1"/>
    <property type="molecule type" value="Genomic_DNA"/>
</dbReference>
<feature type="transmembrane region" description="Helical" evidence="1">
    <location>
        <begin position="284"/>
        <end position="302"/>
    </location>
</feature>
<protein>
    <submittedName>
        <fullName evidence="2">Uncharacterized protein</fullName>
    </submittedName>
</protein>
<dbReference type="AlphaFoldDB" id="A0A6I6CIN1"/>
<dbReference type="Proteomes" id="UP000424468">
    <property type="component" value="Chromosome"/>
</dbReference>
<sequence>MKKWSINIIEDGYFLVNEYQNFRFDKHIARTMLEKIQFPIIILDTEFFNHSHDEGEYEDKLYSEDQKDVVYVIQYSFAKSLKEIAYRDNTKSIKSIYIKRGHNDKTYNFQEQYSKMVTSFLSMCRNKEIKTIICAGASNDIKIINKWINDYKHLFARKSLNMAFYNKEKKELNANFFDIYDILENAFSFSNTTSTGEEFYNANNLPSGKQADNMIALTSCKKFYDWFESINIKAIKNEDEEIRNLCIAAYTFYSTPFEARMNFEVYRNMISVIRKVVVHCYNDVLKILIFLGFIYEFVYLPYEKNSYIKK</sequence>
<dbReference type="OrthoDB" id="398515at2"/>
<dbReference type="RefSeq" id="WP_156006368.1">
    <property type="nucleotide sequence ID" value="NZ_CP046276.1"/>
</dbReference>
<keyword evidence="3" id="KW-1185">Reference proteome</keyword>
<evidence type="ECO:0000256" key="1">
    <source>
        <dbReference type="SAM" id="Phobius"/>
    </source>
</evidence>
<keyword evidence="1" id="KW-1133">Transmembrane helix</keyword>
<accession>A0A6I6CIN1</accession>
<organism evidence="2 3">
    <name type="scientific">Spiroplasma tabanidicola</name>
    <dbReference type="NCBI Taxonomy" id="324079"/>
    <lineage>
        <taxon>Bacteria</taxon>
        <taxon>Bacillati</taxon>
        <taxon>Mycoplasmatota</taxon>
        <taxon>Mollicutes</taxon>
        <taxon>Entomoplasmatales</taxon>
        <taxon>Spiroplasmataceae</taxon>
        <taxon>Spiroplasma</taxon>
    </lineage>
</organism>
<evidence type="ECO:0000313" key="2">
    <source>
        <dbReference type="EMBL" id="QGS51923.1"/>
    </source>
</evidence>
<keyword evidence="1" id="KW-0472">Membrane</keyword>
<evidence type="ECO:0000313" key="3">
    <source>
        <dbReference type="Proteomes" id="UP000424468"/>
    </source>
</evidence>
<keyword evidence="1" id="KW-0812">Transmembrane</keyword>
<gene>
    <name evidence="2" type="ORF">STABA_v1c05600</name>
</gene>
<name>A0A6I6CIN1_9MOLU</name>
<dbReference type="KEGG" id="stab:STABA_v1c05600"/>